<evidence type="ECO:0000313" key="2">
    <source>
        <dbReference type="Proteomes" id="UP001493487"/>
    </source>
</evidence>
<keyword evidence="2" id="KW-1185">Reference proteome</keyword>
<evidence type="ECO:0008006" key="3">
    <source>
        <dbReference type="Google" id="ProtNLM"/>
    </source>
</evidence>
<gene>
    <name evidence="1" type="ORF">QJS35_27120</name>
</gene>
<evidence type="ECO:0000313" key="1">
    <source>
        <dbReference type="EMBL" id="MEQ4486058.1"/>
    </source>
</evidence>
<sequence>MKMKIIGIVLASIIVMNGCSKTTSQVTTQPTVTVAPQETEKIDNGQAIELELQQISNIILAQNYTEANTRIMNSKFFNEDSSYITLQNYAYALLQQKKDKKIFIDYLFKIPKEYSGVLSDQIKDSQKKALDNLVQLAKQGKYEQVVNETAASAQRDGSDVSIAVIHYYAIAKFYESENKPSDVASYLLKIDNNYNGILVDDITKMKDKYYSEMRKIIANEGIAAENATKEEPAIGMTAQEVRDSKWGSPDDINKTTTKYGTSEQWVYNYYGYIYIDDGIVTAIQE</sequence>
<reference evidence="1 2" key="1">
    <citation type="journal article" date="2023" name="Genome Announc.">
        <title>Pan-Genome Analyses of the Genus Cohnella and Proposal of the Novel Species Cohnella silvisoli sp. nov., Isolated from Forest Soil.</title>
        <authorList>
            <person name="Wang C."/>
            <person name="Mao L."/>
            <person name="Bao G."/>
            <person name="Zhu H."/>
        </authorList>
    </citation>
    <scope>NUCLEOTIDE SEQUENCE [LARGE SCALE GENOMIC DNA]</scope>
    <source>
        <strain evidence="1 2">NL03-T5-1</strain>
    </source>
</reference>
<name>A0ABV1L130_9BACL</name>
<protein>
    <recommendedName>
        <fullName evidence="3">Lipoprotein</fullName>
    </recommendedName>
</protein>
<dbReference type="RefSeq" id="WP_232188932.1">
    <property type="nucleotide sequence ID" value="NZ_JAIOAP010000017.1"/>
</dbReference>
<dbReference type="EMBL" id="JASKHM010000018">
    <property type="protein sequence ID" value="MEQ4486058.1"/>
    <property type="molecule type" value="Genomic_DNA"/>
</dbReference>
<dbReference type="Proteomes" id="UP001493487">
    <property type="component" value="Unassembled WGS sequence"/>
</dbReference>
<organism evidence="1 2">
    <name type="scientific">Cohnella silvisoli</name>
    <dbReference type="NCBI Taxonomy" id="2873699"/>
    <lineage>
        <taxon>Bacteria</taxon>
        <taxon>Bacillati</taxon>
        <taxon>Bacillota</taxon>
        <taxon>Bacilli</taxon>
        <taxon>Bacillales</taxon>
        <taxon>Paenibacillaceae</taxon>
        <taxon>Cohnella</taxon>
    </lineage>
</organism>
<accession>A0ABV1L130</accession>
<proteinExistence type="predicted"/>
<comment type="caution">
    <text evidence="1">The sequence shown here is derived from an EMBL/GenBank/DDBJ whole genome shotgun (WGS) entry which is preliminary data.</text>
</comment>